<sequence length="131" mass="15755">MEILLQVIFFMLLFELLEIYLHRADTLATLIDKLYVYYNQSIFIFFLVHPSFYYVLGVLLYFDAFNFYGMIILILKTFDLFFKIELIKQRYFKKSMDSELKKMMGMKLTFSMKFLSILVHVPLLYMGISSI</sequence>
<reference evidence="2" key="1">
    <citation type="submission" date="2020-01" db="EMBL/GenBank/DDBJ databases">
        <authorList>
            <person name="Meier V. D."/>
            <person name="Meier V D."/>
        </authorList>
    </citation>
    <scope>NUCLEOTIDE SEQUENCE</scope>
    <source>
        <strain evidence="2">HLG_WM_MAG_02</strain>
    </source>
</reference>
<name>A0A6S6TNT4_9BACT</name>
<feature type="transmembrane region" description="Helical" evidence="1">
    <location>
        <begin position="6"/>
        <end position="21"/>
    </location>
</feature>
<dbReference type="AlphaFoldDB" id="A0A6S6TNT4"/>
<keyword evidence="1" id="KW-0812">Transmembrane</keyword>
<feature type="transmembrane region" description="Helical" evidence="1">
    <location>
        <begin position="68"/>
        <end position="87"/>
    </location>
</feature>
<feature type="transmembrane region" description="Helical" evidence="1">
    <location>
        <begin position="42"/>
        <end position="62"/>
    </location>
</feature>
<keyword evidence="1" id="KW-1133">Transmembrane helix</keyword>
<gene>
    <name evidence="2" type="ORF">HELGO_WM5372</name>
</gene>
<keyword evidence="1" id="KW-0472">Membrane</keyword>
<accession>A0A6S6TNT4</accession>
<dbReference type="EMBL" id="CACVAZ010000117">
    <property type="protein sequence ID" value="CAA6818310.1"/>
    <property type="molecule type" value="Genomic_DNA"/>
</dbReference>
<proteinExistence type="predicted"/>
<organism evidence="2">
    <name type="scientific">uncultured Sulfurovum sp</name>
    <dbReference type="NCBI Taxonomy" id="269237"/>
    <lineage>
        <taxon>Bacteria</taxon>
        <taxon>Pseudomonadati</taxon>
        <taxon>Campylobacterota</taxon>
        <taxon>Epsilonproteobacteria</taxon>
        <taxon>Campylobacterales</taxon>
        <taxon>Sulfurovaceae</taxon>
        <taxon>Sulfurovum</taxon>
        <taxon>environmental samples</taxon>
    </lineage>
</organism>
<evidence type="ECO:0000313" key="2">
    <source>
        <dbReference type="EMBL" id="CAA6818310.1"/>
    </source>
</evidence>
<evidence type="ECO:0000256" key="1">
    <source>
        <dbReference type="SAM" id="Phobius"/>
    </source>
</evidence>
<protein>
    <submittedName>
        <fullName evidence="2">Uncharacterized protein</fullName>
    </submittedName>
</protein>
<feature type="transmembrane region" description="Helical" evidence="1">
    <location>
        <begin position="108"/>
        <end position="128"/>
    </location>
</feature>